<evidence type="ECO:0000256" key="1">
    <source>
        <dbReference type="ARBA" id="ARBA00023015"/>
    </source>
</evidence>
<gene>
    <name evidence="5" type="ORF">AVDCRST_MAG34-1615</name>
</gene>
<dbReference type="PANTHER" id="PTHR30055">
    <property type="entry name" value="HTH-TYPE TRANSCRIPTIONAL REGULATOR RUTR"/>
    <property type="match status" value="1"/>
</dbReference>
<dbReference type="GO" id="GO:0000976">
    <property type="term" value="F:transcription cis-regulatory region binding"/>
    <property type="evidence" value="ECO:0007669"/>
    <property type="project" value="TreeGrafter"/>
</dbReference>
<keyword evidence="1" id="KW-0805">Transcription regulation</keyword>
<evidence type="ECO:0000313" key="5">
    <source>
        <dbReference type="EMBL" id="CAA9348774.1"/>
    </source>
</evidence>
<keyword evidence="3" id="KW-0804">Transcription</keyword>
<dbReference type="Gene3D" id="1.10.357.10">
    <property type="entry name" value="Tetracycline Repressor, domain 2"/>
    <property type="match status" value="1"/>
</dbReference>
<dbReference type="InterPro" id="IPR025996">
    <property type="entry name" value="MT1864/Rv1816-like_C"/>
</dbReference>
<evidence type="ECO:0000256" key="2">
    <source>
        <dbReference type="ARBA" id="ARBA00023125"/>
    </source>
</evidence>
<accession>A0A6J4M8J5</accession>
<dbReference type="InterPro" id="IPR009057">
    <property type="entry name" value="Homeodomain-like_sf"/>
</dbReference>
<dbReference type="InterPro" id="IPR036271">
    <property type="entry name" value="Tet_transcr_reg_TetR-rel_C_sf"/>
</dbReference>
<name>A0A6J4M8J5_9ACTN</name>
<dbReference type="Pfam" id="PF13305">
    <property type="entry name" value="TetR_C_33"/>
    <property type="match status" value="1"/>
</dbReference>
<proteinExistence type="predicted"/>
<dbReference type="SUPFAM" id="SSF46689">
    <property type="entry name" value="Homeodomain-like"/>
    <property type="match status" value="1"/>
</dbReference>
<evidence type="ECO:0000256" key="3">
    <source>
        <dbReference type="ARBA" id="ARBA00023163"/>
    </source>
</evidence>
<dbReference type="EMBL" id="CADCUI010000033">
    <property type="protein sequence ID" value="CAA9348774.1"/>
    <property type="molecule type" value="Genomic_DNA"/>
</dbReference>
<keyword evidence="2" id="KW-0238">DNA-binding</keyword>
<organism evidence="5">
    <name type="scientific">uncultured Nocardioidaceae bacterium</name>
    <dbReference type="NCBI Taxonomy" id="253824"/>
    <lineage>
        <taxon>Bacteria</taxon>
        <taxon>Bacillati</taxon>
        <taxon>Actinomycetota</taxon>
        <taxon>Actinomycetes</taxon>
        <taxon>Propionibacteriales</taxon>
        <taxon>Nocardioidaceae</taxon>
        <taxon>environmental samples</taxon>
    </lineage>
</organism>
<dbReference type="GO" id="GO:0003700">
    <property type="term" value="F:DNA-binding transcription factor activity"/>
    <property type="evidence" value="ECO:0007669"/>
    <property type="project" value="TreeGrafter"/>
</dbReference>
<feature type="domain" description="HTH-type transcriptional regulator MT1864/Rv1816-like C-terminal" evidence="4">
    <location>
        <begin position="95"/>
        <end position="223"/>
    </location>
</feature>
<dbReference type="InterPro" id="IPR050109">
    <property type="entry name" value="HTH-type_TetR-like_transc_reg"/>
</dbReference>
<dbReference type="PANTHER" id="PTHR30055:SF243">
    <property type="entry name" value="HTH-TYPE TRANSCRIPTIONAL REGULATOR RV1816"/>
    <property type="match status" value="1"/>
</dbReference>
<dbReference type="SUPFAM" id="SSF48498">
    <property type="entry name" value="Tetracyclin repressor-like, C-terminal domain"/>
    <property type="match status" value="1"/>
</dbReference>
<dbReference type="AlphaFoldDB" id="A0A6J4M8J5"/>
<reference evidence="5" key="1">
    <citation type="submission" date="2020-02" db="EMBL/GenBank/DDBJ databases">
        <authorList>
            <person name="Meier V. D."/>
        </authorList>
    </citation>
    <scope>NUCLEOTIDE SEQUENCE</scope>
    <source>
        <strain evidence="5">AVDCRST_MAG34</strain>
    </source>
</reference>
<protein>
    <submittedName>
        <fullName evidence="5">Transcriptional regulator, AcrR family</fullName>
    </submittedName>
</protein>
<sequence length="251" mass="27978">MSTVPMTRRERQRQATVDEIVEAARSLLSEPGGLSLRAVAVKMGMTAPALYRYVDDYQGLLRLVTRDIDHETAAMLREARDSQPEDDPAAQIICAAVAFRRWALARREEFALVFANPLAAPAEGVEDLSDQQTGYVFTELLFRLWRKYDFPLPDVADLDPLVVDALAEPMIPAKVDDLPEEARTLVWVCMQSWAQLYGVVTLEVFGHCDPRIIDSAAMFRSMLSGQALLLGISAEVDRLAPLIDAWLGRSD</sequence>
<evidence type="ECO:0000259" key="4">
    <source>
        <dbReference type="Pfam" id="PF13305"/>
    </source>
</evidence>